<feature type="region of interest" description="Disordered" evidence="1">
    <location>
        <begin position="1"/>
        <end position="34"/>
    </location>
</feature>
<feature type="compositionally biased region" description="Basic and acidic residues" evidence="1">
    <location>
        <begin position="1"/>
        <end position="15"/>
    </location>
</feature>
<proteinExistence type="predicted"/>
<feature type="region of interest" description="Disordered" evidence="1">
    <location>
        <begin position="61"/>
        <end position="91"/>
    </location>
</feature>
<feature type="domain" description="Small acidic protein-like" evidence="2">
    <location>
        <begin position="142"/>
        <end position="215"/>
    </location>
</feature>
<organism evidence="3 4">
    <name type="scientific">Molossus molossus</name>
    <name type="common">Pallas' mastiff bat</name>
    <name type="synonym">Vespertilio molossus</name>
    <dbReference type="NCBI Taxonomy" id="27622"/>
    <lineage>
        <taxon>Eukaryota</taxon>
        <taxon>Metazoa</taxon>
        <taxon>Chordata</taxon>
        <taxon>Craniata</taxon>
        <taxon>Vertebrata</taxon>
        <taxon>Euteleostomi</taxon>
        <taxon>Mammalia</taxon>
        <taxon>Eutheria</taxon>
        <taxon>Laurasiatheria</taxon>
        <taxon>Chiroptera</taxon>
        <taxon>Yangochiroptera</taxon>
        <taxon>Molossidae</taxon>
        <taxon>Molossus</taxon>
    </lineage>
</organism>
<dbReference type="Proteomes" id="UP000550707">
    <property type="component" value="Unassembled WGS sequence"/>
</dbReference>
<evidence type="ECO:0000256" key="1">
    <source>
        <dbReference type="SAM" id="MobiDB-lite"/>
    </source>
</evidence>
<evidence type="ECO:0000259" key="2">
    <source>
        <dbReference type="Pfam" id="PF15477"/>
    </source>
</evidence>
<comment type="caution">
    <text evidence="3">The sequence shown here is derived from an EMBL/GenBank/DDBJ whole genome shotgun (WGS) entry which is preliminary data.</text>
</comment>
<dbReference type="PANTHER" id="PTHR22426">
    <property type="entry name" value="ARGININE_SERINE-RICH COILED-COIL PROTEIN 2"/>
    <property type="match status" value="1"/>
</dbReference>
<reference evidence="3 4" key="1">
    <citation type="journal article" date="2020" name="Nature">
        <title>Six reference-quality genomes reveal evolution of bat adaptations.</title>
        <authorList>
            <person name="Jebb D."/>
            <person name="Huang Z."/>
            <person name="Pippel M."/>
            <person name="Hughes G.M."/>
            <person name="Lavrichenko K."/>
            <person name="Devanna P."/>
            <person name="Winkler S."/>
            <person name="Jermiin L.S."/>
            <person name="Skirmuntt E.C."/>
            <person name="Katzourakis A."/>
            <person name="Burkitt-Gray L."/>
            <person name="Ray D.A."/>
            <person name="Sullivan K.A.M."/>
            <person name="Roscito J.G."/>
            <person name="Kirilenko B.M."/>
            <person name="Davalos L.M."/>
            <person name="Corthals A.P."/>
            <person name="Power M.L."/>
            <person name="Jones G."/>
            <person name="Ransome R.D."/>
            <person name="Dechmann D.K.N."/>
            <person name="Locatelli A.G."/>
            <person name="Puechmaille S.J."/>
            <person name="Fedrigo O."/>
            <person name="Jarvis E.D."/>
            <person name="Hiller M."/>
            <person name="Vernes S.C."/>
            <person name="Myers E.W."/>
            <person name="Teeling E.C."/>
        </authorList>
    </citation>
    <scope>NUCLEOTIDE SEQUENCE [LARGE SCALE GENOMIC DNA]</scope>
    <source>
        <strain evidence="3">MMolMol1</strain>
        <tissue evidence="3">Muscle</tissue>
    </source>
</reference>
<dbReference type="PANTHER" id="PTHR22426:SF1">
    <property type="entry name" value="LYSINE-RICH NUCLEOLAR PROTEIN 1"/>
    <property type="match status" value="1"/>
</dbReference>
<protein>
    <submittedName>
        <fullName evidence="3">Lysine rich nucleolar protein 1</fullName>
    </submittedName>
</protein>
<gene>
    <name evidence="3" type="ORF">HJG59_007429</name>
</gene>
<evidence type="ECO:0000313" key="3">
    <source>
        <dbReference type="EMBL" id="KAF6489792.1"/>
    </source>
</evidence>
<dbReference type="EMBL" id="JACASF010000003">
    <property type="protein sequence ID" value="KAF6489792.1"/>
    <property type="molecule type" value="Genomic_DNA"/>
</dbReference>
<keyword evidence="4" id="KW-1185">Reference proteome</keyword>
<name>A0A7J8J0W9_MOLMO</name>
<dbReference type="AlphaFoldDB" id="A0A7J8J0W9"/>
<sequence>MITKTHKGDLGLSEKNKKKKKKKKKKKVMVKEPETQYSVLNSNNCFTEVCPTRAMSPAESVIRGQAPEVPLMKKKESKGAGGYREEEPDTDLEVVLEKKGNMDETHIDQMRRKALQEEIDRESGKTEASETWKWTGTQFGQWDTAGFENEEQKLKFLKLMGGFKNLSPSLSRTPDMVGRPSMALNKKAADALQRSLQQDYDRALRWKYSWGAGLGFPTAPRKAFYIDRNASKSVKFED</sequence>
<dbReference type="InterPro" id="IPR028124">
    <property type="entry name" value="SMAP_dom"/>
</dbReference>
<accession>A0A7J8J0W9</accession>
<feature type="compositionally biased region" description="Basic residues" evidence="1">
    <location>
        <begin position="16"/>
        <end position="28"/>
    </location>
</feature>
<dbReference type="Pfam" id="PF15477">
    <property type="entry name" value="SMAP"/>
    <property type="match status" value="1"/>
</dbReference>
<evidence type="ECO:0000313" key="4">
    <source>
        <dbReference type="Proteomes" id="UP000550707"/>
    </source>
</evidence>